<reference evidence="2 3" key="1">
    <citation type="submission" date="2015-12" db="EMBL/GenBank/DDBJ databases">
        <title>The genome of Folsomia candida.</title>
        <authorList>
            <person name="Faddeeva A."/>
            <person name="Derks M.F."/>
            <person name="Anvar Y."/>
            <person name="Smit S."/>
            <person name="Van Straalen N."/>
            <person name="Roelofs D."/>
        </authorList>
    </citation>
    <scope>NUCLEOTIDE SEQUENCE [LARGE SCALE GENOMIC DNA]</scope>
    <source>
        <strain evidence="2 3">VU population</strain>
        <tissue evidence="2">Whole body</tissue>
    </source>
</reference>
<feature type="signal peptide" evidence="1">
    <location>
        <begin position="1"/>
        <end position="24"/>
    </location>
</feature>
<sequence length="610" mass="69034">MENCISMFSTVLFFLLGNFVLCNAFAPYGYGGVTYEEFNPMEESLQTSMYQQNFTYWIAQHTNLSQTELSSIPVSNLSEIFMRSDFASLDLALKDYTMSILLSNVGHACVGIDLKKSEISAMFITPEVNLTGNYVTNGSLLNGSIPFQSTGNWNASLSMTCTLKSNFYYVNGSHITLNTHGVAGKYQSYFKCGKDDYYDAYGRTQIESRCDSLTNTHNNNVMNQRFDGLWDKLETSDENKKHSKGIERYIERWISKGIQRLSDTQEVIKDKLGMFMFKYLTNILEQKSVFEMMDFNANRGSVLPMPVILQILQGYPYPSHRESTALDNYLKSKLKTENFTKLLLAENPDNSLTLEQLDTLEIPNFSEVTIKNNFVNMDVSFKKTTLSNFGTKVGPRCISVNLKESQISVGFSAYNLILSGDYTAQGSLLNGSMPLKSNGNWSTQLLMSCTFNSNFHYVNQSYIMLDTDADANIIDFRCDKAGDMYGWSGNVGCDAMRGIYFASIYPNDAESSGFDGIFSNIEKTNNVTGVKRYVEKMLRHEMEPLSAASVADRDGVIRTKFVPLFYKYVTNLAKEKSVFEMMNFSIMQHFFYPRQNTREMSPAATSTMDN</sequence>
<dbReference type="Gene3D" id="3.15.10.30">
    <property type="entry name" value="Haemolymph juvenile hormone binding protein"/>
    <property type="match status" value="1"/>
</dbReference>
<dbReference type="PANTHER" id="PTHR11008:SF9">
    <property type="entry name" value="PROTEIN TAKEOUT-LIKE PROTEIN"/>
    <property type="match status" value="1"/>
</dbReference>
<name>A0A226F2N6_FOLCA</name>
<organism evidence="2 3">
    <name type="scientific">Folsomia candida</name>
    <name type="common">Springtail</name>
    <dbReference type="NCBI Taxonomy" id="158441"/>
    <lineage>
        <taxon>Eukaryota</taxon>
        <taxon>Metazoa</taxon>
        <taxon>Ecdysozoa</taxon>
        <taxon>Arthropoda</taxon>
        <taxon>Hexapoda</taxon>
        <taxon>Collembola</taxon>
        <taxon>Entomobryomorpha</taxon>
        <taxon>Isotomoidea</taxon>
        <taxon>Isotomidae</taxon>
        <taxon>Proisotominae</taxon>
        <taxon>Folsomia</taxon>
    </lineage>
</organism>
<accession>A0A226F2N6</accession>
<dbReference type="PANTHER" id="PTHR11008">
    <property type="entry name" value="PROTEIN TAKEOUT-LIKE PROTEIN"/>
    <property type="match status" value="1"/>
</dbReference>
<comment type="caution">
    <text evidence="2">The sequence shown here is derived from an EMBL/GenBank/DDBJ whole genome shotgun (WGS) entry which is preliminary data.</text>
</comment>
<proteinExistence type="predicted"/>
<evidence type="ECO:0000313" key="2">
    <source>
        <dbReference type="EMBL" id="OXA64053.1"/>
    </source>
</evidence>
<keyword evidence="3" id="KW-1185">Reference proteome</keyword>
<dbReference type="EMBL" id="LNIX01000001">
    <property type="protein sequence ID" value="OXA64053.1"/>
    <property type="molecule type" value="Genomic_DNA"/>
</dbReference>
<evidence type="ECO:0000256" key="1">
    <source>
        <dbReference type="SAM" id="SignalP"/>
    </source>
</evidence>
<protein>
    <submittedName>
        <fullName evidence="2">Uncharacterized protein</fullName>
    </submittedName>
</protein>
<gene>
    <name evidence="2" type="ORF">Fcan01_00905</name>
</gene>
<feature type="chain" id="PRO_5012917615" evidence="1">
    <location>
        <begin position="25"/>
        <end position="610"/>
    </location>
</feature>
<dbReference type="AlphaFoldDB" id="A0A226F2N6"/>
<dbReference type="Proteomes" id="UP000198287">
    <property type="component" value="Unassembled WGS sequence"/>
</dbReference>
<dbReference type="InterPro" id="IPR038606">
    <property type="entry name" value="To_sf"/>
</dbReference>
<evidence type="ECO:0000313" key="3">
    <source>
        <dbReference type="Proteomes" id="UP000198287"/>
    </source>
</evidence>
<keyword evidence="1" id="KW-0732">Signal</keyword>